<dbReference type="RefSeq" id="WP_194708577.1">
    <property type="nucleotide sequence ID" value="NZ_JADKPN010000015.1"/>
</dbReference>
<keyword evidence="2" id="KW-1185">Reference proteome</keyword>
<protein>
    <submittedName>
        <fullName evidence="1">Glycosyltransferase</fullName>
    </submittedName>
</protein>
<dbReference type="Proteomes" id="UP000640489">
    <property type="component" value="Unassembled WGS sequence"/>
</dbReference>
<dbReference type="SUPFAM" id="SSF53756">
    <property type="entry name" value="UDP-Glycosyltransferase/glycogen phosphorylase"/>
    <property type="match status" value="1"/>
</dbReference>
<organism evidence="1 2">
    <name type="scientific">Nocardioides islandensis</name>
    <dbReference type="NCBI Taxonomy" id="433663"/>
    <lineage>
        <taxon>Bacteria</taxon>
        <taxon>Bacillati</taxon>
        <taxon>Actinomycetota</taxon>
        <taxon>Actinomycetes</taxon>
        <taxon>Propionibacteriales</taxon>
        <taxon>Nocardioidaceae</taxon>
        <taxon>Nocardioides</taxon>
    </lineage>
</organism>
<dbReference type="Gene3D" id="3.40.50.2000">
    <property type="entry name" value="Glycogen Phosphorylase B"/>
    <property type="match status" value="1"/>
</dbReference>
<comment type="caution">
    <text evidence="1">The sequence shown here is derived from an EMBL/GenBank/DDBJ whole genome shotgun (WGS) entry which is preliminary data.</text>
</comment>
<evidence type="ECO:0000313" key="1">
    <source>
        <dbReference type="EMBL" id="MBF4765396.1"/>
    </source>
</evidence>
<dbReference type="Pfam" id="PF13692">
    <property type="entry name" value="Glyco_trans_1_4"/>
    <property type="match status" value="1"/>
</dbReference>
<reference evidence="1" key="1">
    <citation type="submission" date="2020-11" db="EMBL/GenBank/DDBJ databases">
        <title>Nocardioides sp. nov., isolated from Soil of Cynanchum wilfordii Hemsley rhizosphere.</title>
        <authorList>
            <person name="Lee J.-S."/>
            <person name="Suh M.K."/>
            <person name="Kim J.-S."/>
        </authorList>
    </citation>
    <scope>NUCLEOTIDE SEQUENCE</scope>
    <source>
        <strain evidence="1">KCTC 19275</strain>
    </source>
</reference>
<dbReference type="AlphaFoldDB" id="A0A930VIW1"/>
<gene>
    <name evidence="1" type="ORF">ISU07_19880</name>
</gene>
<name>A0A930VIW1_9ACTN</name>
<proteinExistence type="predicted"/>
<sequence>MTDLVVVSLEAWDGVWRRHQHLVSRLLLGDPDLRVLFVEPPADPLHDARRGARVRRGRGLRPGDLAGAEGRLWLFQPTKWLPRRVDPQADARVSSSIVGAARRAGLQDPVLWLNDPLSADLLRRTGWPALYDVTDDWLLADRPPREHDRLVEGEGYLLAHCRHVVVCSPRLLETKKSQRVTLLQNAVDLDAYREDLPRPADLPAGTVALYVGTLHRDRLDVELSADLARALAGTAILVFVGPVALEAGDQELLTAAGALLLGPREHATVPSYLTNADALVVPHVVTDFTESLDPIKVYEYLAAGRRIVSTPVAGFRELGEPEARVVPREAFVGAVLDALAETEPLPPPRAAGVPTWDERAAVMRSVVEDLRSP</sequence>
<accession>A0A930VIW1</accession>
<dbReference type="EMBL" id="JADKPN010000015">
    <property type="protein sequence ID" value="MBF4765396.1"/>
    <property type="molecule type" value="Genomic_DNA"/>
</dbReference>
<evidence type="ECO:0000313" key="2">
    <source>
        <dbReference type="Proteomes" id="UP000640489"/>
    </source>
</evidence>